<keyword evidence="6" id="KW-0067">ATP-binding</keyword>
<comment type="similarity">
    <text evidence="1">Belongs to the class-I aminoacyl-tRNA synthetase family.</text>
</comment>
<evidence type="ECO:0000259" key="11">
    <source>
        <dbReference type="Pfam" id="PF00133"/>
    </source>
</evidence>
<keyword evidence="8" id="KW-0030">Aminoacyl-tRNA synthetase</keyword>
<dbReference type="Pfam" id="PF09334">
    <property type="entry name" value="tRNA-synt_1g"/>
    <property type="match status" value="1"/>
</dbReference>
<dbReference type="Gene3D" id="3.40.50.620">
    <property type="entry name" value="HUPs"/>
    <property type="match status" value="2"/>
</dbReference>
<accession>A0A381P542</accession>
<dbReference type="Gene3D" id="3.10.20.590">
    <property type="match status" value="1"/>
</dbReference>
<dbReference type="InterPro" id="IPR014729">
    <property type="entry name" value="Rossmann-like_a/b/a_fold"/>
</dbReference>
<dbReference type="PRINTS" id="PR00985">
    <property type="entry name" value="TRNASYNTHLEU"/>
</dbReference>
<dbReference type="CDD" id="cd07958">
    <property type="entry name" value="Anticodon_Ia_Leu_BEm"/>
    <property type="match status" value="1"/>
</dbReference>
<dbReference type="PANTHER" id="PTHR43740">
    <property type="entry name" value="LEUCYL-TRNA SYNTHETASE"/>
    <property type="match status" value="1"/>
</dbReference>
<dbReference type="Pfam" id="PF08264">
    <property type="entry name" value="Anticodon_1"/>
    <property type="match status" value="1"/>
</dbReference>
<evidence type="ECO:0000259" key="14">
    <source>
        <dbReference type="Pfam" id="PF13603"/>
    </source>
</evidence>
<dbReference type="PANTHER" id="PTHR43740:SF2">
    <property type="entry name" value="LEUCINE--TRNA LIGASE, MITOCHONDRIAL"/>
    <property type="match status" value="1"/>
</dbReference>
<dbReference type="GO" id="GO:0005524">
    <property type="term" value="F:ATP binding"/>
    <property type="evidence" value="ECO:0007669"/>
    <property type="project" value="UniProtKB-KW"/>
</dbReference>
<proteinExistence type="inferred from homology"/>
<evidence type="ECO:0000256" key="5">
    <source>
        <dbReference type="ARBA" id="ARBA00022741"/>
    </source>
</evidence>
<evidence type="ECO:0000256" key="3">
    <source>
        <dbReference type="ARBA" id="ARBA00022490"/>
    </source>
</evidence>
<dbReference type="InterPro" id="IPR025709">
    <property type="entry name" value="Leu_tRNA-synth_edit"/>
</dbReference>
<name>A0A381P542_9ZZZZ</name>
<evidence type="ECO:0000256" key="4">
    <source>
        <dbReference type="ARBA" id="ARBA00022598"/>
    </source>
</evidence>
<dbReference type="Gene3D" id="1.10.730.10">
    <property type="entry name" value="Isoleucyl-tRNA Synthetase, Domain 1"/>
    <property type="match status" value="1"/>
</dbReference>
<evidence type="ECO:0000313" key="15">
    <source>
        <dbReference type="EMBL" id="SUZ60753.1"/>
    </source>
</evidence>
<keyword evidence="4" id="KW-0436">Ligase</keyword>
<dbReference type="InterPro" id="IPR001412">
    <property type="entry name" value="aa-tRNA-synth_I_CS"/>
</dbReference>
<dbReference type="Gene3D" id="2.20.28.290">
    <property type="match status" value="1"/>
</dbReference>
<dbReference type="EMBL" id="UINC01000762">
    <property type="protein sequence ID" value="SUZ60753.1"/>
    <property type="molecule type" value="Genomic_DNA"/>
</dbReference>
<evidence type="ECO:0000256" key="2">
    <source>
        <dbReference type="ARBA" id="ARBA00013164"/>
    </source>
</evidence>
<keyword evidence="7" id="KW-0648">Protein biosynthesis</keyword>
<dbReference type="InterPro" id="IPR015413">
    <property type="entry name" value="Methionyl/Leucyl_tRNA_Synth"/>
</dbReference>
<feature type="domain" description="Methionyl/Valyl/Leucyl/Isoleucyl-tRNA synthetase anticodon-binding" evidence="12">
    <location>
        <begin position="703"/>
        <end position="826"/>
    </location>
</feature>
<dbReference type="InterPro" id="IPR013155">
    <property type="entry name" value="M/V/L/I-tRNA-synth_anticd-bd"/>
</dbReference>
<feature type="domain" description="Methionyl/Leucyl tRNA synthetase" evidence="13">
    <location>
        <begin position="39"/>
        <end position="171"/>
    </location>
</feature>
<feature type="domain" description="Aminoacyl-tRNA synthetase class Ia" evidence="11">
    <location>
        <begin position="623"/>
        <end position="662"/>
    </location>
</feature>
<dbReference type="Gene3D" id="3.90.740.10">
    <property type="entry name" value="Valyl/Leucyl/Isoleucyl-tRNA synthetase, editing domain"/>
    <property type="match status" value="1"/>
</dbReference>
<reference evidence="15" key="1">
    <citation type="submission" date="2018-05" db="EMBL/GenBank/DDBJ databases">
        <authorList>
            <person name="Lanie J.A."/>
            <person name="Ng W.-L."/>
            <person name="Kazmierczak K.M."/>
            <person name="Andrzejewski T.M."/>
            <person name="Davidsen T.M."/>
            <person name="Wayne K.J."/>
            <person name="Tettelin H."/>
            <person name="Glass J.I."/>
            <person name="Rusch D."/>
            <person name="Podicherti R."/>
            <person name="Tsui H.-C.T."/>
            <person name="Winkler M.E."/>
        </authorList>
    </citation>
    <scope>NUCLEOTIDE SEQUENCE</scope>
</reference>
<evidence type="ECO:0000256" key="6">
    <source>
        <dbReference type="ARBA" id="ARBA00022840"/>
    </source>
</evidence>
<dbReference type="AlphaFoldDB" id="A0A381P542"/>
<evidence type="ECO:0000256" key="7">
    <source>
        <dbReference type="ARBA" id="ARBA00022917"/>
    </source>
</evidence>
<dbReference type="HAMAP" id="MF_00049_B">
    <property type="entry name" value="Leu_tRNA_synth_B"/>
    <property type="match status" value="1"/>
</dbReference>
<dbReference type="GO" id="GO:0002161">
    <property type="term" value="F:aminoacyl-tRNA deacylase activity"/>
    <property type="evidence" value="ECO:0007669"/>
    <property type="project" value="InterPro"/>
</dbReference>
<feature type="domain" description="Leucyl-tRNA synthetase editing" evidence="14">
    <location>
        <begin position="221"/>
        <end position="405"/>
    </location>
</feature>
<dbReference type="FunFam" id="1.10.730.10:FF:000003">
    <property type="entry name" value="Leucine--tRNA ligase"/>
    <property type="match status" value="1"/>
</dbReference>
<comment type="catalytic activity">
    <reaction evidence="10">
        <text>tRNA(Leu) + L-leucine + ATP = L-leucyl-tRNA(Leu) + AMP + diphosphate</text>
        <dbReference type="Rhea" id="RHEA:11688"/>
        <dbReference type="Rhea" id="RHEA-COMP:9613"/>
        <dbReference type="Rhea" id="RHEA-COMP:9622"/>
        <dbReference type="ChEBI" id="CHEBI:30616"/>
        <dbReference type="ChEBI" id="CHEBI:33019"/>
        <dbReference type="ChEBI" id="CHEBI:57427"/>
        <dbReference type="ChEBI" id="CHEBI:78442"/>
        <dbReference type="ChEBI" id="CHEBI:78494"/>
        <dbReference type="ChEBI" id="CHEBI:456215"/>
        <dbReference type="EC" id="6.1.1.4"/>
    </reaction>
</comment>
<protein>
    <recommendedName>
        <fullName evidence="2">leucine--tRNA ligase</fullName>
        <ecNumber evidence="2">6.1.1.4</ecNumber>
    </recommendedName>
    <alternativeName>
        <fullName evidence="9">Leucyl-tRNA synthetase</fullName>
    </alternativeName>
</protein>
<keyword evidence="5" id="KW-0547">Nucleotide-binding</keyword>
<evidence type="ECO:0000256" key="9">
    <source>
        <dbReference type="ARBA" id="ARBA00030520"/>
    </source>
</evidence>
<evidence type="ECO:0000259" key="12">
    <source>
        <dbReference type="Pfam" id="PF08264"/>
    </source>
</evidence>
<dbReference type="FunFam" id="3.40.50.620:FF:000395">
    <property type="entry name" value="Leucine--tRNA ligase"/>
    <property type="match status" value="1"/>
</dbReference>
<dbReference type="InterPro" id="IPR002300">
    <property type="entry name" value="aa-tRNA-synth_Ia"/>
</dbReference>
<dbReference type="SUPFAM" id="SSF50677">
    <property type="entry name" value="ValRS/IleRS/LeuRS editing domain"/>
    <property type="match status" value="1"/>
</dbReference>
<dbReference type="GO" id="GO:0005829">
    <property type="term" value="C:cytosol"/>
    <property type="evidence" value="ECO:0007669"/>
    <property type="project" value="TreeGrafter"/>
</dbReference>
<keyword evidence="3" id="KW-0963">Cytoplasm</keyword>
<dbReference type="EC" id="6.1.1.4" evidence="2"/>
<dbReference type="InterPro" id="IPR002302">
    <property type="entry name" value="Leu-tRNA-ligase"/>
</dbReference>
<sequence length="863" mass="97818">MQPRYHPGEIEGQVQAYWEKNHSFEVTEEPGREKFYCLSMLPYPSGHLHMGHVRNYTIGDVMSRYQRMRGRNVMQPMGWDAFGLPAENAAIQRQVPPAKWTYQNIEHMRDQLKRMGFGYDWNREVTTCRPEYYRWEQWFFTRLIEKGLAYRRNALVNWDPVDQTVLANEQVIDGKGWRSGAVVERREIPQWFIRITAYADELLDELDLLEGWPDSVKTMQRNWIGRSEGLEIDFELAGGSGEPLRIFTTRPDTLYGATFMAVSADHPLAQAAAVRDSSISNFVASCHSGGASEVELELMEKQGMPLGVDAINPLSGEKIPVWVANFVLIGYGTGAIMAVPAHDERDHEFATRYGLPIRQVIAPATGESVDVQAQAWVDKEGTVTINSGEFSGLDYQAFFDRVADLAEQRGIGRRQINYRLRDWGVSRQRYWGCPVPVIHCPACGAVPVPDHQLPVLLPEDVTFMGVQSPLKSLPEWCSAECPKCGAMGERETDTFDTFVESSWYYARYCTPGAESMLDERADYWLPVDHYIGGIEHAVLHLLYFRFWHKLMRDVGLVGCSEPTANLLCQGMVLAKAYYRDTEEEGRIWIRPDEVEFQQDPNGQEAIPVWRADGRAVEATGWTTMSKSKNNGADPQDLIDRYGADTVRLFAMFASPPDQALEWNDDAVAGSQRFLRRLWVLVHRHHPLPTAPATDFSTADDETKALRHQLHTILQRIQRDMERHQYNTVVAACMELVNALDRFDVAESPQRQAALREALDVLVRVLAPVTPHICHALWKVLAMEGELLDATWPVVDPLALKREQVQLVVQINGKLRAEIEVAADAKDKDIQVIALADPRISRHIGNAAVRKFVIVPGRLVNIVV</sequence>
<organism evidence="15">
    <name type="scientific">marine metagenome</name>
    <dbReference type="NCBI Taxonomy" id="408172"/>
    <lineage>
        <taxon>unclassified sequences</taxon>
        <taxon>metagenomes</taxon>
        <taxon>ecological metagenomes</taxon>
    </lineage>
</organism>
<evidence type="ECO:0000256" key="10">
    <source>
        <dbReference type="ARBA" id="ARBA00047469"/>
    </source>
</evidence>
<dbReference type="Pfam" id="PF13603">
    <property type="entry name" value="tRNA-synt_1_2"/>
    <property type="match status" value="1"/>
</dbReference>
<dbReference type="GO" id="GO:0006429">
    <property type="term" value="P:leucyl-tRNA aminoacylation"/>
    <property type="evidence" value="ECO:0007669"/>
    <property type="project" value="InterPro"/>
</dbReference>
<dbReference type="InterPro" id="IPR009008">
    <property type="entry name" value="Val/Leu/Ile-tRNA-synth_edit"/>
</dbReference>
<dbReference type="PROSITE" id="PS00178">
    <property type="entry name" value="AA_TRNA_LIGASE_I"/>
    <property type="match status" value="1"/>
</dbReference>
<dbReference type="GO" id="GO:0004823">
    <property type="term" value="F:leucine-tRNA ligase activity"/>
    <property type="evidence" value="ECO:0007669"/>
    <property type="project" value="UniProtKB-EC"/>
</dbReference>
<dbReference type="SUPFAM" id="SSF52374">
    <property type="entry name" value="Nucleotidylyl transferase"/>
    <property type="match status" value="1"/>
</dbReference>
<dbReference type="FunFam" id="3.90.740.10:FF:000012">
    <property type="entry name" value="Leucine--tRNA ligase"/>
    <property type="match status" value="1"/>
</dbReference>
<evidence type="ECO:0000256" key="1">
    <source>
        <dbReference type="ARBA" id="ARBA00005594"/>
    </source>
</evidence>
<gene>
    <name evidence="15" type="ORF">METZ01_LOCUS13607</name>
</gene>
<dbReference type="CDD" id="cd00812">
    <property type="entry name" value="LeuRS_core"/>
    <property type="match status" value="1"/>
</dbReference>
<dbReference type="Pfam" id="PF00133">
    <property type="entry name" value="tRNA-synt_1"/>
    <property type="match status" value="1"/>
</dbReference>
<dbReference type="InterPro" id="IPR009080">
    <property type="entry name" value="tRNAsynth_Ia_anticodon-bd"/>
</dbReference>
<dbReference type="NCBIfam" id="TIGR00396">
    <property type="entry name" value="leuS_bact"/>
    <property type="match status" value="1"/>
</dbReference>
<dbReference type="SUPFAM" id="SSF47323">
    <property type="entry name" value="Anticodon-binding domain of a subclass of class I aminoacyl-tRNA synthetases"/>
    <property type="match status" value="1"/>
</dbReference>
<evidence type="ECO:0000256" key="8">
    <source>
        <dbReference type="ARBA" id="ARBA00023146"/>
    </source>
</evidence>
<evidence type="ECO:0000259" key="13">
    <source>
        <dbReference type="Pfam" id="PF09334"/>
    </source>
</evidence>